<dbReference type="GO" id="GO:0016787">
    <property type="term" value="F:hydrolase activity"/>
    <property type="evidence" value="ECO:0007669"/>
    <property type="project" value="InterPro"/>
</dbReference>
<evidence type="ECO:0000313" key="3">
    <source>
        <dbReference type="EMBL" id="KAF6004581.1"/>
    </source>
</evidence>
<dbReference type="PANTHER" id="PTHR35769">
    <property type="entry name" value="CALCINEURIN-LIKE METALLO-PHOSPHOESTERASE SUPERFAMILY PROTEIN"/>
    <property type="match status" value="1"/>
</dbReference>
<proteinExistence type="predicted"/>
<dbReference type="Proteomes" id="UP000530660">
    <property type="component" value="Unassembled WGS sequence"/>
</dbReference>
<dbReference type="PANTHER" id="PTHR35769:SF2">
    <property type="entry name" value="CALCINEURIN-LIKE METALLO-PHOSPHOESTERASE SUPERFAMILY PROTEIN"/>
    <property type="match status" value="1"/>
</dbReference>
<dbReference type="InterPro" id="IPR027629">
    <property type="entry name" value="DevT-like"/>
</dbReference>
<gene>
    <name evidence="3" type="ORF">F1559_004485</name>
</gene>
<evidence type="ECO:0000256" key="1">
    <source>
        <dbReference type="SAM" id="MobiDB-lite"/>
    </source>
</evidence>
<evidence type="ECO:0000313" key="4">
    <source>
        <dbReference type="Proteomes" id="UP000530660"/>
    </source>
</evidence>
<accession>A0A7J7IQF9</accession>
<dbReference type="EMBL" id="VWRR01000003">
    <property type="protein sequence ID" value="KAF6004581.1"/>
    <property type="molecule type" value="Genomic_DNA"/>
</dbReference>
<feature type="domain" description="Calcineurin-like phosphoesterase" evidence="2">
    <location>
        <begin position="105"/>
        <end position="200"/>
    </location>
</feature>
<dbReference type="OrthoDB" id="3664at2759"/>
<sequence length="517" mass="57628">MMLTTPAHGAKVRTRVTPVDEATRKFARRVWASSPKGMPLRERPSRPSAGLGFTNSPLYLERQVKGVAFTKHPGGSLRRERSARPWCRAQVSELSGATRAPNTVLRIACVGDVHDQWSNQDVLLLDAVVKPDIVLFTGDYGNENVRLVRAIADYAAERTSRRGSPRFIASMFGNHDAWYTASPRRFLRQKHASGAFGSFLEQLESEDSVGQQLALLRDIDVGYRARSLNLGRTTEEPLLTIVGGRPFSWGGPQWCYPRFYEDYFQVHSMEESASRIRTCVHDEIERVWQTKARSWSPMDHPKATFMDERPCLGVHQVLFLAHNGPLGLGDEPHSICGRDFRAGPGSDFMPSGDFGCPDLAAAIQALKDAPKIPLQCLGATVHVDIPLCVFGHMHERLQCDPQGYGLRQMVVEQNGTVYVNAAVVPRIRPAAAMEELSGAVSSVERDRRYHCFTIIDLEQGRVSATVAADLVRNSEYVSVYQVSRVCQMWIPADAPHAFSYETCLYERAPTQVAKKTT</sequence>
<name>A0A7J7IQF9_9RHOD</name>
<dbReference type="AlphaFoldDB" id="A0A7J7IQF9"/>
<comment type="caution">
    <text evidence="3">The sequence shown here is derived from an EMBL/GenBank/DDBJ whole genome shotgun (WGS) entry which is preliminary data.</text>
</comment>
<protein>
    <recommendedName>
        <fullName evidence="2">Calcineurin-like phosphoesterase domain-containing protein</fullName>
    </recommendedName>
</protein>
<dbReference type="SUPFAM" id="SSF56300">
    <property type="entry name" value="Metallo-dependent phosphatases"/>
    <property type="match status" value="1"/>
</dbReference>
<dbReference type="InterPro" id="IPR029052">
    <property type="entry name" value="Metallo-depent_PP-like"/>
</dbReference>
<evidence type="ECO:0000259" key="2">
    <source>
        <dbReference type="Pfam" id="PF00149"/>
    </source>
</evidence>
<keyword evidence="4" id="KW-1185">Reference proteome</keyword>
<reference evidence="3 4" key="1">
    <citation type="journal article" date="2020" name="J. Phycol.">
        <title>Comparative genome analysis reveals Cyanidiococcus gen. nov., a new extremophilic red algal genus sister to Cyanidioschyzon (Cyanidioschyzonaceae, Rhodophyta).</title>
        <authorList>
            <person name="Liu S.-L."/>
            <person name="Chiang Y.-R."/>
            <person name="Yoon H.S."/>
            <person name="Fu H.-Y."/>
        </authorList>
    </citation>
    <scope>NUCLEOTIDE SEQUENCE [LARGE SCALE GENOMIC DNA]</scope>
    <source>
        <strain evidence="3 4">THAL066</strain>
    </source>
</reference>
<feature type="region of interest" description="Disordered" evidence="1">
    <location>
        <begin position="33"/>
        <end position="54"/>
    </location>
</feature>
<dbReference type="Pfam" id="PF00149">
    <property type="entry name" value="Metallophos"/>
    <property type="match status" value="1"/>
</dbReference>
<organism evidence="3 4">
    <name type="scientific">Cyanidiococcus yangmingshanensis</name>
    <dbReference type="NCBI Taxonomy" id="2690220"/>
    <lineage>
        <taxon>Eukaryota</taxon>
        <taxon>Rhodophyta</taxon>
        <taxon>Bangiophyceae</taxon>
        <taxon>Cyanidiales</taxon>
        <taxon>Cyanidiaceae</taxon>
        <taxon>Cyanidiococcus</taxon>
    </lineage>
</organism>
<dbReference type="InterPro" id="IPR004843">
    <property type="entry name" value="Calcineurin-like_PHP"/>
</dbReference>